<accession>A0A285P7I6</accession>
<feature type="transmembrane region" description="Helical" evidence="1">
    <location>
        <begin position="44"/>
        <end position="64"/>
    </location>
</feature>
<feature type="transmembrane region" description="Helical" evidence="1">
    <location>
        <begin position="14"/>
        <end position="37"/>
    </location>
</feature>
<dbReference type="AlphaFoldDB" id="A0A285P7I6"/>
<keyword evidence="1" id="KW-0812">Transmembrane</keyword>
<evidence type="ECO:0000256" key="1">
    <source>
        <dbReference type="SAM" id="Phobius"/>
    </source>
</evidence>
<dbReference type="Proteomes" id="UP000219453">
    <property type="component" value="Unassembled WGS sequence"/>
</dbReference>
<keyword evidence="1" id="KW-0472">Membrane</keyword>
<dbReference type="EMBL" id="OBEJ01000005">
    <property type="protein sequence ID" value="SNZ17408.1"/>
    <property type="molecule type" value="Genomic_DNA"/>
</dbReference>
<reference evidence="2 3" key="1">
    <citation type="submission" date="2017-09" db="EMBL/GenBank/DDBJ databases">
        <authorList>
            <person name="Ehlers B."/>
            <person name="Leendertz F.H."/>
        </authorList>
    </citation>
    <scope>NUCLEOTIDE SEQUENCE [LARGE SCALE GENOMIC DNA]</scope>
    <source>
        <strain evidence="2 3">DSM 27208</strain>
    </source>
</reference>
<evidence type="ECO:0000313" key="2">
    <source>
        <dbReference type="EMBL" id="SNZ17408.1"/>
    </source>
</evidence>
<name>A0A285P7I6_NATPI</name>
<evidence type="ECO:0000313" key="3">
    <source>
        <dbReference type="Proteomes" id="UP000219453"/>
    </source>
</evidence>
<organism evidence="2 3">
    <name type="scientific">Natronoarchaeum philippinense</name>
    <dbReference type="NCBI Taxonomy" id="558529"/>
    <lineage>
        <taxon>Archaea</taxon>
        <taxon>Methanobacteriati</taxon>
        <taxon>Methanobacteriota</taxon>
        <taxon>Stenosarchaea group</taxon>
        <taxon>Halobacteria</taxon>
        <taxon>Halobacteriales</taxon>
        <taxon>Natronoarchaeaceae</taxon>
    </lineage>
</organism>
<protein>
    <submittedName>
        <fullName evidence="2">Uncharacterized protein</fullName>
    </submittedName>
</protein>
<keyword evidence="3" id="KW-1185">Reference proteome</keyword>
<proteinExistence type="predicted"/>
<sequence length="69" mass="7611">MGDESTDDPTHGRWSYATFFVVIAAYVVAAVWLSIGVNALSGEWIVGSYWFGALVGLIAVEQALERWLF</sequence>
<keyword evidence="1" id="KW-1133">Transmembrane helix</keyword>
<gene>
    <name evidence="2" type="ORF">SAMN06269185_3013</name>
</gene>